<proteinExistence type="predicted"/>
<sequence length="69" mass="7824">MRHTRELTPADHADYRERHTPSVSATRRLPDRVPLTDSYPVLPRLFPTCFHGVARSTGTGDPARLAWRG</sequence>
<accession>A0ABQ3D3M3</accession>
<feature type="compositionally biased region" description="Basic and acidic residues" evidence="1">
    <location>
        <begin position="1"/>
        <end position="20"/>
    </location>
</feature>
<dbReference type="EMBL" id="BMVN01000028">
    <property type="protein sequence ID" value="GHA49739.1"/>
    <property type="molecule type" value="Genomic_DNA"/>
</dbReference>
<organism evidence="2 3">
    <name type="scientific">Streptomyces canarius</name>
    <dbReference type="NCBI Taxonomy" id="285453"/>
    <lineage>
        <taxon>Bacteria</taxon>
        <taxon>Bacillati</taxon>
        <taxon>Actinomycetota</taxon>
        <taxon>Actinomycetes</taxon>
        <taxon>Kitasatosporales</taxon>
        <taxon>Streptomycetaceae</taxon>
        <taxon>Streptomyces</taxon>
    </lineage>
</organism>
<evidence type="ECO:0000256" key="1">
    <source>
        <dbReference type="SAM" id="MobiDB-lite"/>
    </source>
</evidence>
<keyword evidence="3" id="KW-1185">Reference proteome</keyword>
<comment type="caution">
    <text evidence="2">The sequence shown here is derived from an EMBL/GenBank/DDBJ whole genome shotgun (WGS) entry which is preliminary data.</text>
</comment>
<evidence type="ECO:0000313" key="3">
    <source>
        <dbReference type="Proteomes" id="UP000653644"/>
    </source>
</evidence>
<evidence type="ECO:0000313" key="2">
    <source>
        <dbReference type="EMBL" id="GHA49739.1"/>
    </source>
</evidence>
<feature type="region of interest" description="Disordered" evidence="1">
    <location>
        <begin position="1"/>
        <end position="27"/>
    </location>
</feature>
<dbReference type="Proteomes" id="UP000653644">
    <property type="component" value="Unassembled WGS sequence"/>
</dbReference>
<gene>
    <name evidence="2" type="ORF">GCM10010345_62800</name>
</gene>
<reference evidence="3" key="1">
    <citation type="journal article" date="2019" name="Int. J. Syst. Evol. Microbiol.">
        <title>The Global Catalogue of Microorganisms (GCM) 10K type strain sequencing project: providing services to taxonomists for standard genome sequencing and annotation.</title>
        <authorList>
            <consortium name="The Broad Institute Genomics Platform"/>
            <consortium name="The Broad Institute Genome Sequencing Center for Infectious Disease"/>
            <person name="Wu L."/>
            <person name="Ma J."/>
        </authorList>
    </citation>
    <scope>NUCLEOTIDE SEQUENCE [LARGE SCALE GENOMIC DNA]</scope>
    <source>
        <strain evidence="3">JCM 4733</strain>
    </source>
</reference>
<protein>
    <submittedName>
        <fullName evidence="2">Uncharacterized protein</fullName>
    </submittedName>
</protein>
<name>A0ABQ3D3M3_9ACTN</name>